<dbReference type="InterPro" id="IPR020471">
    <property type="entry name" value="AKR"/>
</dbReference>
<comment type="caution">
    <text evidence="2">The sequence shown here is derived from an EMBL/GenBank/DDBJ whole genome shotgun (WGS) entry which is preliminary data.</text>
</comment>
<dbReference type="PANTHER" id="PTHR42686">
    <property type="entry name" value="GH17980P-RELATED"/>
    <property type="match status" value="1"/>
</dbReference>
<dbReference type="InterPro" id="IPR036812">
    <property type="entry name" value="NAD(P)_OxRdtase_dom_sf"/>
</dbReference>
<evidence type="ECO:0000313" key="2">
    <source>
        <dbReference type="EMBL" id="KAK7696577.1"/>
    </source>
</evidence>
<keyword evidence="3" id="KW-1185">Reference proteome</keyword>
<sequence>MTFRVTLITARACANYLTCTQNKLCTTTHPRVLGLDSIKMVIALDSPQPVYVLPPLFDIPDTDEDRPKSGLALREVGVLSLPEIVFGAASFSGFYNGDDHLTSTIPVRTVRLALRYGINVFDTSPYYGPSEIVLGTALKTLEPDFPRSSYRLMTKCGRFGPKAEDFDYSPRAIRACVKRSLERFHTNYLDAVYLHDVEFICASVQPRTSGNHIDALSSENGEYGLLEGHEANIRGPGDQIILDAIAELRKMKEEGIVKNIGITGYPLPTLLRLALLVSHTTPFEPLDVILSYSHLNLQNETLSAFLPHFRERAHVKQLVAASPINMGLLTPSPPKWHPASEESRDASRLAHDICVKEEWAGGLVDVALGFAYRRGQELGLPTVVGLSQPREVHENIQVWRALQEQTAEKSKERADIEGRVLGAFKDVQGWSWASP</sequence>
<dbReference type="SUPFAM" id="SSF51430">
    <property type="entry name" value="NAD(P)-linked oxidoreductase"/>
    <property type="match status" value="1"/>
</dbReference>
<reference evidence="2 3" key="1">
    <citation type="submission" date="2022-09" db="EMBL/GenBank/DDBJ databases">
        <authorList>
            <person name="Palmer J.M."/>
        </authorList>
    </citation>
    <scope>NUCLEOTIDE SEQUENCE [LARGE SCALE GENOMIC DNA]</scope>
    <source>
        <strain evidence="2 3">DSM 7382</strain>
    </source>
</reference>
<evidence type="ECO:0000259" key="1">
    <source>
        <dbReference type="Pfam" id="PF00248"/>
    </source>
</evidence>
<dbReference type="Pfam" id="PF00248">
    <property type="entry name" value="Aldo_ket_red"/>
    <property type="match status" value="1"/>
</dbReference>
<dbReference type="Gene3D" id="3.20.20.100">
    <property type="entry name" value="NADP-dependent oxidoreductase domain"/>
    <property type="match status" value="1"/>
</dbReference>
<dbReference type="GO" id="GO:0045290">
    <property type="term" value="F:D-arabinose 1-dehydrogenase [NAD(P)+] activity"/>
    <property type="evidence" value="ECO:0007669"/>
    <property type="project" value="TreeGrafter"/>
</dbReference>
<organism evidence="2 3">
    <name type="scientific">Cerrena zonata</name>
    <dbReference type="NCBI Taxonomy" id="2478898"/>
    <lineage>
        <taxon>Eukaryota</taxon>
        <taxon>Fungi</taxon>
        <taxon>Dikarya</taxon>
        <taxon>Basidiomycota</taxon>
        <taxon>Agaricomycotina</taxon>
        <taxon>Agaricomycetes</taxon>
        <taxon>Polyporales</taxon>
        <taxon>Cerrenaceae</taxon>
        <taxon>Cerrena</taxon>
    </lineage>
</organism>
<dbReference type="Proteomes" id="UP001385951">
    <property type="component" value="Unassembled WGS sequence"/>
</dbReference>
<accession>A0AAW0GUV9</accession>
<protein>
    <recommendedName>
        <fullName evidence="1">NADP-dependent oxidoreductase domain-containing protein</fullName>
    </recommendedName>
</protein>
<dbReference type="AlphaFoldDB" id="A0AAW0GUV9"/>
<dbReference type="EMBL" id="JASBNA010000001">
    <property type="protein sequence ID" value="KAK7696577.1"/>
    <property type="molecule type" value="Genomic_DNA"/>
</dbReference>
<evidence type="ECO:0000313" key="3">
    <source>
        <dbReference type="Proteomes" id="UP001385951"/>
    </source>
</evidence>
<gene>
    <name evidence="2" type="ORF">QCA50_001235</name>
</gene>
<dbReference type="GO" id="GO:0005829">
    <property type="term" value="C:cytosol"/>
    <property type="evidence" value="ECO:0007669"/>
    <property type="project" value="TreeGrafter"/>
</dbReference>
<dbReference type="InterPro" id="IPR023210">
    <property type="entry name" value="NADP_OxRdtase_dom"/>
</dbReference>
<dbReference type="PANTHER" id="PTHR42686:SF1">
    <property type="entry name" value="GH17980P-RELATED"/>
    <property type="match status" value="1"/>
</dbReference>
<proteinExistence type="predicted"/>
<name>A0AAW0GUV9_9APHY</name>
<feature type="domain" description="NADP-dependent oxidoreductase" evidence="1">
    <location>
        <begin position="83"/>
        <end position="404"/>
    </location>
</feature>
<dbReference type="GO" id="GO:0070485">
    <property type="term" value="P:dehydro-D-arabinono-1,4-lactone biosynthetic process"/>
    <property type="evidence" value="ECO:0007669"/>
    <property type="project" value="TreeGrafter"/>
</dbReference>